<keyword evidence="2" id="KW-0624">Polysaccharide degradation</keyword>
<feature type="region of interest" description="Disordered" evidence="3">
    <location>
        <begin position="418"/>
        <end position="446"/>
    </location>
</feature>
<evidence type="ECO:0000256" key="1">
    <source>
        <dbReference type="ARBA" id="ARBA00023295"/>
    </source>
</evidence>
<keyword evidence="4" id="KW-0812">Transmembrane</keyword>
<keyword evidence="1" id="KW-0326">Glycosidase</keyword>
<keyword evidence="7" id="KW-1185">Reference proteome</keyword>
<dbReference type="CDD" id="cd00063">
    <property type="entry name" value="FN3"/>
    <property type="match status" value="1"/>
</dbReference>
<dbReference type="Proteomes" id="UP000523007">
    <property type="component" value="Unassembled WGS sequence"/>
</dbReference>
<dbReference type="InterPro" id="IPR013830">
    <property type="entry name" value="SGNH_hydro"/>
</dbReference>
<gene>
    <name evidence="6" type="ORF">F4561_004660</name>
</gene>
<dbReference type="SUPFAM" id="SSF52266">
    <property type="entry name" value="SGNH hydrolase"/>
    <property type="match status" value="1"/>
</dbReference>
<feature type="region of interest" description="Disordered" evidence="3">
    <location>
        <begin position="473"/>
        <end position="498"/>
    </location>
</feature>
<dbReference type="EMBL" id="JACHJT010000001">
    <property type="protein sequence ID" value="MBB4933840.1"/>
    <property type="molecule type" value="Genomic_DNA"/>
</dbReference>
<dbReference type="SUPFAM" id="SSF49265">
    <property type="entry name" value="Fibronectin type III"/>
    <property type="match status" value="1"/>
</dbReference>
<dbReference type="Gene3D" id="2.60.40.10">
    <property type="entry name" value="Immunoglobulins"/>
    <property type="match status" value="1"/>
</dbReference>
<dbReference type="GO" id="GO:0004622">
    <property type="term" value="F:phosphatidylcholine lysophospholipase activity"/>
    <property type="evidence" value="ECO:0007669"/>
    <property type="project" value="TreeGrafter"/>
</dbReference>
<evidence type="ECO:0000256" key="2">
    <source>
        <dbReference type="ARBA" id="ARBA00023326"/>
    </source>
</evidence>
<feature type="region of interest" description="Disordered" evidence="3">
    <location>
        <begin position="31"/>
        <end position="55"/>
    </location>
</feature>
<organism evidence="6 7">
    <name type="scientific">Lipingzhangella halophila</name>
    <dbReference type="NCBI Taxonomy" id="1783352"/>
    <lineage>
        <taxon>Bacteria</taxon>
        <taxon>Bacillati</taxon>
        <taxon>Actinomycetota</taxon>
        <taxon>Actinomycetes</taxon>
        <taxon>Streptosporangiales</taxon>
        <taxon>Nocardiopsidaceae</taxon>
        <taxon>Lipingzhangella</taxon>
    </lineage>
</organism>
<evidence type="ECO:0000256" key="3">
    <source>
        <dbReference type="SAM" id="MobiDB-lite"/>
    </source>
</evidence>
<evidence type="ECO:0000313" key="7">
    <source>
        <dbReference type="Proteomes" id="UP000523007"/>
    </source>
</evidence>
<accession>A0A7W7W5J0</accession>
<dbReference type="Pfam" id="PF13472">
    <property type="entry name" value="Lipase_GDSL_2"/>
    <property type="match status" value="1"/>
</dbReference>
<keyword evidence="1" id="KW-0378">Hydrolase</keyword>
<feature type="transmembrane region" description="Helical" evidence="4">
    <location>
        <begin position="60"/>
        <end position="81"/>
    </location>
</feature>
<evidence type="ECO:0000259" key="5">
    <source>
        <dbReference type="PROSITE" id="PS50853"/>
    </source>
</evidence>
<reference evidence="6 7" key="1">
    <citation type="submission" date="2020-08" db="EMBL/GenBank/DDBJ databases">
        <title>Sequencing the genomes of 1000 actinobacteria strains.</title>
        <authorList>
            <person name="Klenk H.-P."/>
        </authorList>
    </citation>
    <scope>NUCLEOTIDE SEQUENCE [LARGE SCALE GENOMIC DNA]</scope>
    <source>
        <strain evidence="6 7">DSM 102030</strain>
    </source>
</reference>
<dbReference type="InterPro" id="IPR003961">
    <property type="entry name" value="FN3_dom"/>
</dbReference>
<dbReference type="RefSeq" id="WP_312885460.1">
    <property type="nucleotide sequence ID" value="NZ_JACHJT010000001.1"/>
</dbReference>
<dbReference type="AlphaFoldDB" id="A0A7W7W5J0"/>
<dbReference type="SMART" id="SM00060">
    <property type="entry name" value="FN3"/>
    <property type="match status" value="2"/>
</dbReference>
<keyword evidence="4" id="KW-0472">Membrane</keyword>
<dbReference type="InterPro" id="IPR036116">
    <property type="entry name" value="FN3_sf"/>
</dbReference>
<keyword evidence="4" id="KW-1133">Transmembrane helix</keyword>
<dbReference type="PROSITE" id="PS50853">
    <property type="entry name" value="FN3"/>
    <property type="match status" value="1"/>
</dbReference>
<dbReference type="GO" id="GO:0016798">
    <property type="term" value="F:hydrolase activity, acting on glycosyl bonds"/>
    <property type="evidence" value="ECO:0007669"/>
    <property type="project" value="UniProtKB-KW"/>
</dbReference>
<dbReference type="GO" id="GO:0000272">
    <property type="term" value="P:polysaccharide catabolic process"/>
    <property type="evidence" value="ECO:0007669"/>
    <property type="project" value="UniProtKB-KW"/>
</dbReference>
<protein>
    <submittedName>
        <fullName evidence="6">Lysophospholipase L1-like esterase</fullName>
    </submittedName>
</protein>
<dbReference type="PANTHER" id="PTHR30383:SF2">
    <property type="entry name" value="CELLULOSE-BINDING PROTEIN"/>
    <property type="match status" value="1"/>
</dbReference>
<sequence>MTTEDSDGQRRGPLRWLPSLRRPRRWPSRPAWLRLPRRRRTGGTGGEGAGRKPRLQPTPLGLFGIMLAAMFLTLLLIQTFLGDFRAGEELEEDNRTPSVDATPPEGTARIMVAGDSTVQGSSGDHTWRYRLWTHLDERSGADVEFVGPYDDLLDVNTDSGGNQEYADPGFDRAHAARWGATAEEIAADIGEHVAEHEPHYLLLVAGVNDLVTGDSAQDALDHLAEAVVTARVGQDDIRVVLGELTPVWDTGRDKQMNERIQRFNQGLPALAEQLTGKDSPVVVAHTAADYSPAEDNWDTTHPNARGQVKIAAAFADTLSESLGLGEPYPRPLPDVEVGPQDRTEVSAEENDGAVELTWDPVPGATRYQVLQKRVRPEPDELVALPMEVDGDAGQDGEPQSATVENLLSGATYEFRIRPFKGNDGGRRTEPVRVSVDDDPPGTPESVRIEDDGETLVWSDVAGAGHYEVWRRPLDCEPGTGGEPECEPQDGRDPDSGEGWTVGAVVEDGTEWTISADGGGGYEFVVRAHQDFLAGGYSDPVALDTAE</sequence>
<proteinExistence type="predicted"/>
<evidence type="ECO:0000313" key="6">
    <source>
        <dbReference type="EMBL" id="MBB4933840.1"/>
    </source>
</evidence>
<dbReference type="PANTHER" id="PTHR30383">
    <property type="entry name" value="THIOESTERASE 1/PROTEASE 1/LYSOPHOSPHOLIPASE L1"/>
    <property type="match status" value="1"/>
</dbReference>
<dbReference type="InterPro" id="IPR013783">
    <property type="entry name" value="Ig-like_fold"/>
</dbReference>
<dbReference type="Pfam" id="PF00041">
    <property type="entry name" value="fn3"/>
    <property type="match status" value="1"/>
</dbReference>
<keyword evidence="2" id="KW-0119">Carbohydrate metabolism</keyword>
<feature type="domain" description="Fibronectin type-III" evidence="5">
    <location>
        <begin position="338"/>
        <end position="438"/>
    </location>
</feature>
<evidence type="ECO:0000256" key="4">
    <source>
        <dbReference type="SAM" id="Phobius"/>
    </source>
</evidence>
<dbReference type="InterPro" id="IPR051532">
    <property type="entry name" value="Ester_Hydrolysis_Enzymes"/>
</dbReference>
<comment type="caution">
    <text evidence="6">The sequence shown here is derived from an EMBL/GenBank/DDBJ whole genome shotgun (WGS) entry which is preliminary data.</text>
</comment>
<dbReference type="Gene3D" id="3.40.50.1110">
    <property type="entry name" value="SGNH hydrolase"/>
    <property type="match status" value="1"/>
</dbReference>
<name>A0A7W7W5J0_9ACTN</name>
<dbReference type="InterPro" id="IPR036514">
    <property type="entry name" value="SGNH_hydro_sf"/>
</dbReference>